<dbReference type="Pfam" id="PF02569">
    <property type="entry name" value="Pantoate_ligase"/>
    <property type="match status" value="1"/>
</dbReference>
<comment type="pathway">
    <text evidence="1 8">Cofactor biosynthesis; (R)-pantothenate biosynthesis; (R)-pantothenate from (R)-pantoate and beta-alanine: step 1/1.</text>
</comment>
<dbReference type="NCBIfam" id="TIGR00125">
    <property type="entry name" value="cyt_tran_rel"/>
    <property type="match status" value="1"/>
</dbReference>
<feature type="active site" description="Proton donor" evidence="8">
    <location>
        <position position="36"/>
    </location>
</feature>
<dbReference type="GO" id="GO:0004592">
    <property type="term" value="F:pantoate-beta-alanine ligase activity"/>
    <property type="evidence" value="ECO:0007669"/>
    <property type="project" value="UniProtKB-UniRule"/>
</dbReference>
<dbReference type="EMBL" id="MCIF01000002">
    <property type="protein sequence ID" value="RAQ97845.1"/>
    <property type="molecule type" value="Genomic_DNA"/>
</dbReference>
<keyword evidence="6 8" id="KW-0067">ATP-binding</keyword>
<feature type="binding site" evidence="8">
    <location>
        <position position="60"/>
    </location>
    <ligand>
        <name>(R)-pantoate</name>
        <dbReference type="ChEBI" id="CHEBI:15980"/>
    </ligand>
</feature>
<dbReference type="RefSeq" id="WP_112432595.1">
    <property type="nucleotide sequence ID" value="NZ_MCIF01000002.1"/>
</dbReference>
<dbReference type="NCBIfam" id="TIGR00018">
    <property type="entry name" value="panC"/>
    <property type="match status" value="1"/>
</dbReference>
<sequence>MDIITTVREMRRLRSSWPALSSVGLVPTMGYLHEGHLSLVRRARAENDKVVVSIFVNPIQFGAHEDLERYPRDLPRDLHLLEESGVDAVLVPTASEMYPPTFITYVEPSGPLSSEAEGASRPGHFRGVATVVLKLFNIVQPQRAYFGQKDAQQVAVIKALVADLNLPVELSIMPTVREPDGLAMSSRNSYLSPEGRRAATVLYRALLAGKAACEQGVSDGPAGVIRVMRDVVASEPLARLEYADVRDPETFQPLETLRAPALLLIAAFVEAARLIDNILLRPDGSWETGLIVSSS</sequence>
<dbReference type="UniPathway" id="UPA00028">
    <property type="reaction ID" value="UER00005"/>
</dbReference>
<evidence type="ECO:0000256" key="4">
    <source>
        <dbReference type="ARBA" id="ARBA00022655"/>
    </source>
</evidence>
<dbReference type="HAMAP" id="MF_00158">
    <property type="entry name" value="PanC"/>
    <property type="match status" value="1"/>
</dbReference>
<comment type="caution">
    <text evidence="9">The sequence shown here is derived from an EMBL/GenBank/DDBJ whole genome shotgun (WGS) entry which is preliminary data.</text>
</comment>
<dbReference type="PANTHER" id="PTHR21299:SF1">
    <property type="entry name" value="PANTOATE--BETA-ALANINE LIGASE"/>
    <property type="match status" value="1"/>
</dbReference>
<dbReference type="GO" id="GO:0015940">
    <property type="term" value="P:pantothenate biosynthetic process"/>
    <property type="evidence" value="ECO:0007669"/>
    <property type="project" value="UniProtKB-UniRule"/>
</dbReference>
<feature type="binding site" evidence="8">
    <location>
        <position position="60"/>
    </location>
    <ligand>
        <name>beta-alanine</name>
        <dbReference type="ChEBI" id="CHEBI:57966"/>
    </ligand>
</feature>
<dbReference type="Gene3D" id="3.30.1300.10">
    <property type="entry name" value="Pantoate-beta-alanine ligase, C-terminal domain"/>
    <property type="match status" value="1"/>
</dbReference>
<evidence type="ECO:0000256" key="8">
    <source>
        <dbReference type="HAMAP-Rule" id="MF_00158"/>
    </source>
</evidence>
<feature type="binding site" evidence="8">
    <location>
        <begin position="184"/>
        <end position="187"/>
    </location>
    <ligand>
        <name>ATP</name>
        <dbReference type="ChEBI" id="CHEBI:30616"/>
    </ligand>
</feature>
<keyword evidence="4 8" id="KW-0566">Pantothenate biosynthesis</keyword>
<evidence type="ECO:0000256" key="6">
    <source>
        <dbReference type="ARBA" id="ARBA00022840"/>
    </source>
</evidence>
<keyword evidence="5 8" id="KW-0547">Nucleotide-binding</keyword>
<feature type="binding site" evidence="8">
    <location>
        <begin position="147"/>
        <end position="150"/>
    </location>
    <ligand>
        <name>ATP</name>
        <dbReference type="ChEBI" id="CHEBI:30616"/>
    </ligand>
</feature>
<evidence type="ECO:0000256" key="2">
    <source>
        <dbReference type="ARBA" id="ARBA00009256"/>
    </source>
</evidence>
<name>A0A328VUT0_9CHLR</name>
<dbReference type="Proteomes" id="UP000248706">
    <property type="component" value="Unassembled WGS sequence"/>
</dbReference>
<evidence type="ECO:0000256" key="7">
    <source>
        <dbReference type="ARBA" id="ARBA00048258"/>
    </source>
</evidence>
<dbReference type="InterPro" id="IPR004821">
    <property type="entry name" value="Cyt_trans-like"/>
</dbReference>
<evidence type="ECO:0000256" key="3">
    <source>
        <dbReference type="ARBA" id="ARBA00022598"/>
    </source>
</evidence>
<dbReference type="FunFam" id="3.40.50.620:FF:000013">
    <property type="entry name" value="Pantothenate synthetase"/>
    <property type="match status" value="1"/>
</dbReference>
<organism evidence="9 10">
    <name type="scientific">Thermogemmatispora tikiterensis</name>
    <dbReference type="NCBI Taxonomy" id="1825093"/>
    <lineage>
        <taxon>Bacteria</taxon>
        <taxon>Bacillati</taxon>
        <taxon>Chloroflexota</taxon>
        <taxon>Ktedonobacteria</taxon>
        <taxon>Thermogemmatisporales</taxon>
        <taxon>Thermogemmatisporaceae</taxon>
        <taxon>Thermogemmatispora</taxon>
    </lineage>
</organism>
<dbReference type="EC" id="6.3.2.1" evidence="8"/>
<dbReference type="Gene3D" id="3.40.50.620">
    <property type="entry name" value="HUPs"/>
    <property type="match status" value="1"/>
</dbReference>
<comment type="subunit">
    <text evidence="8">Homodimer.</text>
</comment>
<evidence type="ECO:0000313" key="10">
    <source>
        <dbReference type="Proteomes" id="UP000248706"/>
    </source>
</evidence>
<reference evidence="9 10" key="1">
    <citation type="submission" date="2016-08" db="EMBL/GenBank/DDBJ databases">
        <title>Analysis of Carbohydrate Active Enzymes in Thermogemmatispora T81 Reveals Carbohydrate Degradation Ability.</title>
        <authorList>
            <person name="Tomazini A."/>
            <person name="Lal S."/>
            <person name="Stott M."/>
            <person name="Henrissat B."/>
            <person name="Polikarpov I."/>
            <person name="Sparling R."/>
            <person name="Levin D.B."/>
        </authorList>
    </citation>
    <scope>NUCLEOTIDE SEQUENCE [LARGE SCALE GENOMIC DNA]</scope>
    <source>
        <strain evidence="9 10">T81</strain>
    </source>
</reference>
<comment type="catalytic activity">
    <reaction evidence="7 8">
        <text>(R)-pantoate + beta-alanine + ATP = (R)-pantothenate + AMP + diphosphate + H(+)</text>
        <dbReference type="Rhea" id="RHEA:10912"/>
        <dbReference type="ChEBI" id="CHEBI:15378"/>
        <dbReference type="ChEBI" id="CHEBI:15980"/>
        <dbReference type="ChEBI" id="CHEBI:29032"/>
        <dbReference type="ChEBI" id="CHEBI:30616"/>
        <dbReference type="ChEBI" id="CHEBI:33019"/>
        <dbReference type="ChEBI" id="CHEBI:57966"/>
        <dbReference type="ChEBI" id="CHEBI:456215"/>
        <dbReference type="EC" id="6.3.2.1"/>
    </reaction>
</comment>
<dbReference type="InterPro" id="IPR042176">
    <property type="entry name" value="Pantoate_ligase_C"/>
</dbReference>
<gene>
    <name evidence="8" type="primary">panC</name>
    <name evidence="9" type="ORF">A4R35_20055</name>
</gene>
<dbReference type="InterPro" id="IPR003721">
    <property type="entry name" value="Pantoate_ligase"/>
</dbReference>
<dbReference type="CDD" id="cd00560">
    <property type="entry name" value="PanC"/>
    <property type="match status" value="1"/>
</dbReference>
<comment type="function">
    <text evidence="8">Catalyzes the condensation of pantoate with beta-alanine in an ATP-dependent reaction via a pantoyl-adenylate intermediate.</text>
</comment>
<protein>
    <recommendedName>
        <fullName evidence="8">Pantothenate synthetase</fullName>
        <shortName evidence="8">PS</shortName>
        <ecNumber evidence="8">6.3.2.1</ecNumber>
    </recommendedName>
    <alternativeName>
        <fullName evidence="8">Pantoate--beta-alanine ligase</fullName>
    </alternativeName>
    <alternativeName>
        <fullName evidence="8">Pantoate-activating enzyme</fullName>
    </alternativeName>
</protein>
<dbReference type="GO" id="GO:0005524">
    <property type="term" value="F:ATP binding"/>
    <property type="evidence" value="ECO:0007669"/>
    <property type="project" value="UniProtKB-KW"/>
</dbReference>
<accession>A0A328VUT0</accession>
<feature type="binding site" evidence="8">
    <location>
        <begin position="29"/>
        <end position="36"/>
    </location>
    <ligand>
        <name>ATP</name>
        <dbReference type="ChEBI" id="CHEBI:30616"/>
    </ligand>
</feature>
<evidence type="ECO:0000313" key="9">
    <source>
        <dbReference type="EMBL" id="RAQ97845.1"/>
    </source>
</evidence>
<keyword evidence="8" id="KW-0963">Cytoplasm</keyword>
<dbReference type="OrthoDB" id="9773087at2"/>
<proteinExistence type="inferred from homology"/>
<comment type="similarity">
    <text evidence="2 8">Belongs to the pantothenate synthetase family.</text>
</comment>
<dbReference type="SUPFAM" id="SSF52374">
    <property type="entry name" value="Nucleotidylyl transferase"/>
    <property type="match status" value="1"/>
</dbReference>
<evidence type="ECO:0000256" key="5">
    <source>
        <dbReference type="ARBA" id="ARBA00022741"/>
    </source>
</evidence>
<dbReference type="InterPro" id="IPR014729">
    <property type="entry name" value="Rossmann-like_a/b/a_fold"/>
</dbReference>
<feature type="binding site" evidence="8">
    <location>
        <position position="176"/>
    </location>
    <ligand>
        <name>ATP</name>
        <dbReference type="ChEBI" id="CHEBI:30616"/>
    </ligand>
</feature>
<keyword evidence="10" id="KW-1185">Reference proteome</keyword>
<keyword evidence="3 8" id="KW-0436">Ligase</keyword>
<comment type="miscellaneous">
    <text evidence="8">The reaction proceeds by a bi uni uni bi ping pong mechanism.</text>
</comment>
<feature type="binding site" evidence="8">
    <location>
        <position position="153"/>
    </location>
    <ligand>
        <name>(R)-pantoate</name>
        <dbReference type="ChEBI" id="CHEBI:15980"/>
    </ligand>
</feature>
<evidence type="ECO:0000256" key="1">
    <source>
        <dbReference type="ARBA" id="ARBA00004990"/>
    </source>
</evidence>
<dbReference type="AlphaFoldDB" id="A0A328VUT0"/>
<dbReference type="GO" id="GO:0005829">
    <property type="term" value="C:cytosol"/>
    <property type="evidence" value="ECO:0007669"/>
    <property type="project" value="TreeGrafter"/>
</dbReference>
<dbReference type="PANTHER" id="PTHR21299">
    <property type="entry name" value="CYTIDYLATE KINASE/PANTOATE-BETA-ALANINE LIGASE"/>
    <property type="match status" value="1"/>
</dbReference>
<comment type="subcellular location">
    <subcellularLocation>
        <location evidence="8">Cytoplasm</location>
    </subcellularLocation>
</comment>